<reference evidence="2" key="1">
    <citation type="submission" date="2022-04" db="EMBL/GenBank/DDBJ databases">
        <title>Carnegiea gigantea Genome sequencing and assembly v2.</title>
        <authorList>
            <person name="Copetti D."/>
            <person name="Sanderson M.J."/>
            <person name="Burquez A."/>
            <person name="Wojciechowski M.F."/>
        </authorList>
    </citation>
    <scope>NUCLEOTIDE SEQUENCE</scope>
    <source>
        <strain evidence="2">SGP5-SGP5p</strain>
        <tissue evidence="2">Aerial part</tissue>
    </source>
</reference>
<evidence type="ECO:0000313" key="2">
    <source>
        <dbReference type="EMBL" id="KAJ8425376.1"/>
    </source>
</evidence>
<protein>
    <submittedName>
        <fullName evidence="2">Uncharacterized protein</fullName>
    </submittedName>
</protein>
<keyword evidence="3" id="KW-1185">Reference proteome</keyword>
<feature type="compositionally biased region" description="Polar residues" evidence="1">
    <location>
        <begin position="1"/>
        <end position="11"/>
    </location>
</feature>
<gene>
    <name evidence="2" type="ORF">Cgig2_011760</name>
</gene>
<feature type="compositionally biased region" description="Basic and acidic residues" evidence="1">
    <location>
        <begin position="93"/>
        <end position="107"/>
    </location>
</feature>
<comment type="caution">
    <text evidence="2">The sequence shown here is derived from an EMBL/GenBank/DDBJ whole genome shotgun (WGS) entry which is preliminary data.</text>
</comment>
<organism evidence="2 3">
    <name type="scientific">Carnegiea gigantea</name>
    <dbReference type="NCBI Taxonomy" id="171969"/>
    <lineage>
        <taxon>Eukaryota</taxon>
        <taxon>Viridiplantae</taxon>
        <taxon>Streptophyta</taxon>
        <taxon>Embryophyta</taxon>
        <taxon>Tracheophyta</taxon>
        <taxon>Spermatophyta</taxon>
        <taxon>Magnoliopsida</taxon>
        <taxon>eudicotyledons</taxon>
        <taxon>Gunneridae</taxon>
        <taxon>Pentapetalae</taxon>
        <taxon>Caryophyllales</taxon>
        <taxon>Cactineae</taxon>
        <taxon>Cactaceae</taxon>
        <taxon>Cactoideae</taxon>
        <taxon>Echinocereeae</taxon>
        <taxon>Carnegiea</taxon>
    </lineage>
</organism>
<accession>A0A9Q1JLW0</accession>
<sequence>MEENKMQNVAEKTSKSPSKSKKRQRTEQPEEIEKEMPKKPNNKAFPIGQSQRMRHLSNPAVVAKGNKPSLKYECEKKLKDIVEKRRLVEASSKDERFEKTFEKPQEEGKDEEVDHNDNKKRGKKRARYLKLFDIYSICFRLPNRETFQVITFDVYVTLGVPIGGWKIIEITKSSTDEEYDEVHAVWLKEWKINQNAPEITRMPKFILAKGDSLKRNFIIYSVNYFFNGSRKLILQQIRAKICEGCELNCIPRQVLVRFGQAYQHCEALQGDTDGVPTISECHDAVMKEAAAELHSACMEFTKLQAK</sequence>
<name>A0A9Q1JLW0_9CARY</name>
<dbReference type="OrthoDB" id="669288at2759"/>
<dbReference type="EMBL" id="JAKOGI010001484">
    <property type="protein sequence ID" value="KAJ8425376.1"/>
    <property type="molecule type" value="Genomic_DNA"/>
</dbReference>
<evidence type="ECO:0000256" key="1">
    <source>
        <dbReference type="SAM" id="MobiDB-lite"/>
    </source>
</evidence>
<dbReference type="AlphaFoldDB" id="A0A9Q1JLW0"/>
<proteinExistence type="predicted"/>
<feature type="region of interest" description="Disordered" evidence="1">
    <location>
        <begin position="1"/>
        <end position="65"/>
    </location>
</feature>
<evidence type="ECO:0000313" key="3">
    <source>
        <dbReference type="Proteomes" id="UP001153076"/>
    </source>
</evidence>
<feature type="region of interest" description="Disordered" evidence="1">
    <location>
        <begin position="93"/>
        <end position="120"/>
    </location>
</feature>
<dbReference type="Proteomes" id="UP001153076">
    <property type="component" value="Unassembled WGS sequence"/>
</dbReference>